<dbReference type="OrthoDB" id="5512at2759"/>
<evidence type="ECO:0000256" key="7">
    <source>
        <dbReference type="SAM" id="Coils"/>
    </source>
</evidence>
<organism evidence="9 10">
    <name type="scientific">Diutina rugosa</name>
    <name type="common">Yeast</name>
    <name type="synonym">Candida rugosa</name>
    <dbReference type="NCBI Taxonomy" id="5481"/>
    <lineage>
        <taxon>Eukaryota</taxon>
        <taxon>Fungi</taxon>
        <taxon>Dikarya</taxon>
        <taxon>Ascomycota</taxon>
        <taxon>Saccharomycotina</taxon>
        <taxon>Pichiomycetes</taxon>
        <taxon>Debaryomycetaceae</taxon>
        <taxon>Diutina</taxon>
    </lineage>
</organism>
<dbReference type="PANTHER" id="PTHR10639">
    <property type="entry name" value="CLATHRIN LIGHT CHAIN"/>
    <property type="match status" value="1"/>
</dbReference>
<accession>A0A642USR5</accession>
<feature type="region of interest" description="Disordered" evidence="8">
    <location>
        <begin position="45"/>
        <end position="83"/>
    </location>
</feature>
<reference evidence="9 10" key="1">
    <citation type="submission" date="2019-07" db="EMBL/GenBank/DDBJ databases">
        <title>Genome assembly of two rare yeast pathogens: Diutina rugosa and Trichomonascus ciferrii.</title>
        <authorList>
            <person name="Mixao V."/>
            <person name="Saus E."/>
            <person name="Hansen A."/>
            <person name="Lass-Flor C."/>
            <person name="Gabaldon T."/>
        </authorList>
    </citation>
    <scope>NUCLEOTIDE SEQUENCE [LARGE SCALE GENOMIC DNA]</scope>
    <source>
        <strain evidence="9 10">CBS 613</strain>
    </source>
</reference>
<dbReference type="GO" id="GO:0032050">
    <property type="term" value="F:clathrin heavy chain binding"/>
    <property type="evidence" value="ECO:0007669"/>
    <property type="project" value="TreeGrafter"/>
</dbReference>
<dbReference type="Pfam" id="PF01086">
    <property type="entry name" value="Clathrin_lg_ch"/>
    <property type="match status" value="1"/>
</dbReference>
<comment type="caution">
    <text evidence="9">The sequence shown here is derived from an EMBL/GenBank/DDBJ whole genome shotgun (WGS) entry which is preliminary data.</text>
</comment>
<evidence type="ECO:0000313" key="9">
    <source>
        <dbReference type="EMBL" id="KAA8901104.1"/>
    </source>
</evidence>
<evidence type="ECO:0000256" key="8">
    <source>
        <dbReference type="SAM" id="MobiDB-lite"/>
    </source>
</evidence>
<keyword evidence="3 6" id="KW-0472">Membrane</keyword>
<comment type="function">
    <text evidence="6">Clathrin is the major protein of the polyhedral coat of coated pits and vesicles.</text>
</comment>
<dbReference type="GO" id="GO:0030132">
    <property type="term" value="C:clathrin coat of coated pit"/>
    <property type="evidence" value="ECO:0007669"/>
    <property type="project" value="InterPro"/>
</dbReference>
<evidence type="ECO:0000313" key="10">
    <source>
        <dbReference type="Proteomes" id="UP000449547"/>
    </source>
</evidence>
<dbReference type="AlphaFoldDB" id="A0A642USR5"/>
<proteinExistence type="inferred from homology"/>
<dbReference type="GeneID" id="54782125"/>
<keyword evidence="4 6" id="KW-0168">Coated pit</keyword>
<keyword evidence="5 6" id="KW-0968">Cytoplasmic vesicle</keyword>
<evidence type="ECO:0000256" key="2">
    <source>
        <dbReference type="ARBA" id="ARBA00005263"/>
    </source>
</evidence>
<evidence type="ECO:0000256" key="4">
    <source>
        <dbReference type="ARBA" id="ARBA00023176"/>
    </source>
</evidence>
<name>A0A642USR5_DIURU</name>
<sequence length="206" mass="23735">MDKFPEIDVDGEEIQGDFLAREKELMGDEFSTEHDEAITEFESKFPEVNDEADDDVAESQQVPPVTRDSEEVTQSINGVKSLNLDDSEPIKEWRQRRDLEIEEREKANAKKKEDIRKKAEQTIDDFYSNYNEKKEKHAKEVVDEQTKFTEKGATFLSRGTLWDRVDELIKEVGEVPSEGRDKTRFKEVLTKLKGKENVPGAGGYTK</sequence>
<protein>
    <recommendedName>
        <fullName evidence="6">Clathrin light chain</fullName>
    </recommendedName>
</protein>
<feature type="compositionally biased region" description="Acidic residues" evidence="8">
    <location>
        <begin position="48"/>
        <end position="57"/>
    </location>
</feature>
<dbReference type="InterPro" id="IPR000996">
    <property type="entry name" value="Clathrin_L-chain"/>
</dbReference>
<dbReference type="VEuPathDB" id="FungiDB:DIURU_003474"/>
<dbReference type="GO" id="GO:0072583">
    <property type="term" value="P:clathrin-dependent endocytosis"/>
    <property type="evidence" value="ECO:0007669"/>
    <property type="project" value="TreeGrafter"/>
</dbReference>
<dbReference type="GO" id="GO:0005198">
    <property type="term" value="F:structural molecule activity"/>
    <property type="evidence" value="ECO:0007669"/>
    <property type="project" value="InterPro"/>
</dbReference>
<evidence type="ECO:0000256" key="5">
    <source>
        <dbReference type="ARBA" id="ARBA00023329"/>
    </source>
</evidence>
<keyword evidence="7" id="KW-0175">Coiled coil</keyword>
<gene>
    <name evidence="9" type="ORF">DIURU_003474</name>
</gene>
<dbReference type="PANTHER" id="PTHR10639:SF7">
    <property type="entry name" value="CLATHRIN LIGHT CHAIN"/>
    <property type="match status" value="1"/>
</dbReference>
<evidence type="ECO:0000256" key="3">
    <source>
        <dbReference type="ARBA" id="ARBA00023136"/>
    </source>
</evidence>
<comment type="subcellular location">
    <subcellularLocation>
        <location evidence="1 6">Cytoplasmic vesicle membrane</location>
        <topology evidence="1 6">Peripheral membrane protein</topology>
        <orientation evidence="1 6">Cytoplasmic side</orientation>
    </subcellularLocation>
    <subcellularLocation>
        <location evidence="6">Membrane</location>
        <location evidence="6">Coated pit</location>
        <topology evidence="6">Peripheral membrane protein</topology>
        <orientation evidence="6">Cytoplasmic side</orientation>
    </subcellularLocation>
    <text evidence="6">Cytoplasmic face of coated pits and vesicles.</text>
</comment>
<dbReference type="GO" id="GO:0006886">
    <property type="term" value="P:intracellular protein transport"/>
    <property type="evidence" value="ECO:0007669"/>
    <property type="project" value="InterPro"/>
</dbReference>
<dbReference type="RefSeq" id="XP_034011727.1">
    <property type="nucleotide sequence ID" value="XM_034156240.1"/>
</dbReference>
<feature type="coiled-coil region" evidence="7">
    <location>
        <begin position="90"/>
        <end position="136"/>
    </location>
</feature>
<keyword evidence="10" id="KW-1185">Reference proteome</keyword>
<evidence type="ECO:0000256" key="1">
    <source>
        <dbReference type="ARBA" id="ARBA00004180"/>
    </source>
</evidence>
<comment type="similarity">
    <text evidence="2 6">Belongs to the clathrin light chain family.</text>
</comment>
<dbReference type="EMBL" id="SWFT01000105">
    <property type="protein sequence ID" value="KAA8901104.1"/>
    <property type="molecule type" value="Genomic_DNA"/>
</dbReference>
<dbReference type="Proteomes" id="UP000449547">
    <property type="component" value="Unassembled WGS sequence"/>
</dbReference>
<evidence type="ECO:0000256" key="6">
    <source>
        <dbReference type="RuleBase" id="RU363137"/>
    </source>
</evidence>
<dbReference type="OMA" id="QVIKDWR"/>
<dbReference type="GO" id="GO:0030130">
    <property type="term" value="C:clathrin coat of trans-Golgi network vesicle"/>
    <property type="evidence" value="ECO:0007669"/>
    <property type="project" value="InterPro"/>
</dbReference>